<dbReference type="Pfam" id="PF04851">
    <property type="entry name" value="ResIII"/>
    <property type="match status" value="1"/>
</dbReference>
<gene>
    <name evidence="3" type="ORF">KOI35_07655</name>
</gene>
<dbReference type="PANTHER" id="PTHR47962:SF7">
    <property type="entry name" value="MITOCHONDRIAL ATP-DEPENDENT HELICASE IRC3-RELATED"/>
    <property type="match status" value="1"/>
</dbReference>
<dbReference type="InterPro" id="IPR052511">
    <property type="entry name" value="ATP-dep_Helicase"/>
</dbReference>
<protein>
    <submittedName>
        <fullName evidence="3">DUF3427 domain-containing protein</fullName>
    </submittedName>
</protein>
<proteinExistence type="predicted"/>
<accession>A0ABS5YIU0</accession>
<sequence length="803" mass="89526">MADQVSAGLLQVNSSDLSLGPRAATVPPLVAGTSSDSTASLAHHLAQQVIHALESVPLEDRAVLGAEVVQILTKALQSQAAVGLRLEPFQERLLELIAISRLNGYRSNLLVSATGTGKTVMAAVDYLRLRNRLGHARLLFVAHRKEILSKGLATFRQALGNDTFGELWVGGERPTRFDHVFASIQSLASERLDQFAEDHFDVIIVDEFHHAAAKSYAKLLNRFKPQELLGLTATPERTDGLPILHWFSDRIAAELRLWDAIEQHRLTPFLYYGIHDGIDLRDVPWRRGQGYDADALSNKYVRDGNWARFVFHQLADRVGDITKIRCLGFCVSITHAQHMAEQFRELGLAAVAVWGTTSEADRAAALADLEAGRLQVLFSVDLFNEGIDLPTVNTLLMLRPTDSATLFLQQLGRGLRKSIGKTACTVLDFVGQHRREFRFDRRYRAFLGGSRRDLETAVAEQFPYLPAGCHMELDAVAQEIVLRNVRDAVPTRWSAKVTELRALHEARGEASLVEYLHETGLELLDLYEGNHSWSNLRQDAGLPVEARGPNEEAMRRAIGRLLHVDDHQRLGTYLKFLTADPPRVAALEIIEQRLLRMLVASMCNQVLAKHDSLQQATDLLWAHPQVCAELRELLTDLQDTPNHLHHSALPDVPLQVHARYTRIEILAAIGAGSGAKTPEWREGVYDAAGIGADVFLFTLDKTSKKFSPTTRYHDYAISPELIHWESQSGTTSNSPTGRRYQQHEAMGRHILLFARSSVNDRAFWFLGRASYVSHQGEQPMAVTWRLETPLSGDLFATFAAAVA</sequence>
<evidence type="ECO:0000259" key="1">
    <source>
        <dbReference type="PROSITE" id="PS51192"/>
    </source>
</evidence>
<evidence type="ECO:0000313" key="3">
    <source>
        <dbReference type="EMBL" id="MBU2663380.1"/>
    </source>
</evidence>
<dbReference type="Pfam" id="PF11907">
    <property type="entry name" value="DUF3427"/>
    <property type="match status" value="1"/>
</dbReference>
<dbReference type="SMART" id="SM00490">
    <property type="entry name" value="HELICc"/>
    <property type="match status" value="1"/>
</dbReference>
<evidence type="ECO:0000259" key="2">
    <source>
        <dbReference type="PROSITE" id="PS51194"/>
    </source>
</evidence>
<evidence type="ECO:0000313" key="4">
    <source>
        <dbReference type="Proteomes" id="UP001519654"/>
    </source>
</evidence>
<dbReference type="SUPFAM" id="SSF52540">
    <property type="entry name" value="P-loop containing nucleoside triphosphate hydrolases"/>
    <property type="match status" value="1"/>
</dbReference>
<dbReference type="EMBL" id="JAHKKG010000002">
    <property type="protein sequence ID" value="MBU2663380.1"/>
    <property type="molecule type" value="Genomic_DNA"/>
</dbReference>
<feature type="domain" description="Helicase C-terminal" evidence="2">
    <location>
        <begin position="313"/>
        <end position="462"/>
    </location>
</feature>
<name>A0ABS5YIU0_9ACTN</name>
<reference evidence="3 4" key="1">
    <citation type="submission" date="2021-06" db="EMBL/GenBank/DDBJ databases">
        <title>Actinoplanes lichenicola sp. nov., and Actinoplanes ovalisporus sp. nov., isolated from lichen in Thailand.</title>
        <authorList>
            <person name="Saeng-In P."/>
            <person name="Kanchanasin P."/>
            <person name="Yuki M."/>
            <person name="Kudo T."/>
            <person name="Ohkuma M."/>
            <person name="Phongsopitanun W."/>
            <person name="Tanasupawat S."/>
        </authorList>
    </citation>
    <scope>NUCLEOTIDE SEQUENCE [LARGE SCALE GENOMIC DNA]</scope>
    <source>
        <strain evidence="3 4">NBRC 110975</strain>
    </source>
</reference>
<comment type="caution">
    <text evidence="3">The sequence shown here is derived from an EMBL/GenBank/DDBJ whole genome shotgun (WGS) entry which is preliminary data.</text>
</comment>
<feature type="domain" description="Helicase ATP-binding" evidence="1">
    <location>
        <begin position="99"/>
        <end position="253"/>
    </location>
</feature>
<dbReference type="SMART" id="SM00487">
    <property type="entry name" value="DEXDc"/>
    <property type="match status" value="1"/>
</dbReference>
<dbReference type="CDD" id="cd18799">
    <property type="entry name" value="SF2_C_EcoAI-like"/>
    <property type="match status" value="1"/>
</dbReference>
<dbReference type="Proteomes" id="UP001519654">
    <property type="component" value="Unassembled WGS sequence"/>
</dbReference>
<dbReference type="PANTHER" id="PTHR47962">
    <property type="entry name" value="ATP-DEPENDENT HELICASE LHR-RELATED-RELATED"/>
    <property type="match status" value="1"/>
</dbReference>
<dbReference type="PROSITE" id="PS51192">
    <property type="entry name" value="HELICASE_ATP_BIND_1"/>
    <property type="match status" value="1"/>
</dbReference>
<dbReference type="Pfam" id="PF00271">
    <property type="entry name" value="Helicase_C"/>
    <property type="match status" value="1"/>
</dbReference>
<dbReference type="InterPro" id="IPR006935">
    <property type="entry name" value="Helicase/UvrB_N"/>
</dbReference>
<dbReference type="InterPro" id="IPR027417">
    <property type="entry name" value="P-loop_NTPase"/>
</dbReference>
<dbReference type="CDD" id="cd18032">
    <property type="entry name" value="DEXHc_RE_I_III_res"/>
    <property type="match status" value="1"/>
</dbReference>
<dbReference type="InterPro" id="IPR021835">
    <property type="entry name" value="DUF3427"/>
</dbReference>
<organism evidence="3 4">
    <name type="scientific">Paractinoplanes bogorensis</name>
    <dbReference type="NCBI Taxonomy" id="1610840"/>
    <lineage>
        <taxon>Bacteria</taxon>
        <taxon>Bacillati</taxon>
        <taxon>Actinomycetota</taxon>
        <taxon>Actinomycetes</taxon>
        <taxon>Micromonosporales</taxon>
        <taxon>Micromonosporaceae</taxon>
        <taxon>Paractinoplanes</taxon>
    </lineage>
</organism>
<dbReference type="InterPro" id="IPR014001">
    <property type="entry name" value="Helicase_ATP-bd"/>
</dbReference>
<dbReference type="RefSeq" id="WP_215785311.1">
    <property type="nucleotide sequence ID" value="NZ_JAHKKG010000002.1"/>
</dbReference>
<dbReference type="InterPro" id="IPR001650">
    <property type="entry name" value="Helicase_C-like"/>
</dbReference>
<keyword evidence="4" id="KW-1185">Reference proteome</keyword>
<dbReference type="Gene3D" id="3.40.50.300">
    <property type="entry name" value="P-loop containing nucleotide triphosphate hydrolases"/>
    <property type="match status" value="2"/>
</dbReference>
<dbReference type="PROSITE" id="PS51194">
    <property type="entry name" value="HELICASE_CTER"/>
    <property type="match status" value="1"/>
</dbReference>